<dbReference type="Proteomes" id="UP000188318">
    <property type="component" value="Unassembled WGS sequence"/>
</dbReference>
<evidence type="ECO:0000313" key="3">
    <source>
        <dbReference type="Proteomes" id="UP000188318"/>
    </source>
</evidence>
<organism evidence="2 3">
    <name type="scientific">Aspergillus carbonarius (strain ITEM 5010)</name>
    <dbReference type="NCBI Taxonomy" id="602072"/>
    <lineage>
        <taxon>Eukaryota</taxon>
        <taxon>Fungi</taxon>
        <taxon>Dikarya</taxon>
        <taxon>Ascomycota</taxon>
        <taxon>Pezizomycotina</taxon>
        <taxon>Eurotiomycetes</taxon>
        <taxon>Eurotiomycetidae</taxon>
        <taxon>Eurotiales</taxon>
        <taxon>Aspergillaceae</taxon>
        <taxon>Aspergillus</taxon>
        <taxon>Aspergillus subgen. Circumdati</taxon>
    </lineage>
</organism>
<accession>A0A1R3S0B6</accession>
<keyword evidence="3" id="KW-1185">Reference proteome</keyword>
<protein>
    <submittedName>
        <fullName evidence="2">Uncharacterized protein</fullName>
    </submittedName>
</protein>
<name>A0A1R3S0B6_ASPC5</name>
<evidence type="ECO:0000313" key="2">
    <source>
        <dbReference type="EMBL" id="OOG00197.1"/>
    </source>
</evidence>
<proteinExistence type="predicted"/>
<dbReference type="VEuPathDB" id="FungiDB:ASPCADRAFT_512699"/>
<dbReference type="AlphaFoldDB" id="A0A1R3S0B6"/>
<gene>
    <name evidence="2" type="ORF">ASPCADRAFT_512699</name>
</gene>
<dbReference type="OrthoDB" id="4467841at2759"/>
<sequence length="267" mass="31053">MPSKMATHSLSPTYESHASMILKESVQRPFDLIADVLKPVWFRVIKDERYNIRRRLNDRAKLYEKHKPNKSRIQRDWIKRYKENEDLQFAILQRINCLSKVGNRQSQQPENPFQNTPGPSNPKRQVSLLEEHFYRCQKAWKALTYDKPSGPITDEFDFLQHHRNDDGQTLAWEEDKIMCASLGGCCGRMCRCCERPLRYYLMPDGGNKAMVGFHGHCTAECGCCMRHRKFYRPDSRIKALDPELASKIADYNSSSLVEGDDDGETET</sequence>
<dbReference type="EMBL" id="KV907494">
    <property type="protein sequence ID" value="OOG00197.1"/>
    <property type="molecule type" value="Genomic_DNA"/>
</dbReference>
<dbReference type="OMA" id="DWIKRYK"/>
<dbReference type="STRING" id="602072.A0A1R3S0B6"/>
<reference evidence="3" key="1">
    <citation type="journal article" date="2017" name="Genome Biol.">
        <title>Comparative genomics reveals high biological diversity and specific adaptations in the industrially and medically important fungal genus Aspergillus.</title>
        <authorList>
            <person name="de Vries R.P."/>
            <person name="Riley R."/>
            <person name="Wiebenga A."/>
            <person name="Aguilar-Osorio G."/>
            <person name="Amillis S."/>
            <person name="Uchima C.A."/>
            <person name="Anderluh G."/>
            <person name="Asadollahi M."/>
            <person name="Askin M."/>
            <person name="Barry K."/>
            <person name="Battaglia E."/>
            <person name="Bayram O."/>
            <person name="Benocci T."/>
            <person name="Braus-Stromeyer S.A."/>
            <person name="Caldana C."/>
            <person name="Canovas D."/>
            <person name="Cerqueira G.C."/>
            <person name="Chen F."/>
            <person name="Chen W."/>
            <person name="Choi C."/>
            <person name="Clum A."/>
            <person name="Dos Santos R.A."/>
            <person name="Damasio A.R."/>
            <person name="Diallinas G."/>
            <person name="Emri T."/>
            <person name="Fekete E."/>
            <person name="Flipphi M."/>
            <person name="Freyberg S."/>
            <person name="Gallo A."/>
            <person name="Gournas C."/>
            <person name="Habgood R."/>
            <person name="Hainaut M."/>
            <person name="Harispe M.L."/>
            <person name="Henrissat B."/>
            <person name="Hilden K.S."/>
            <person name="Hope R."/>
            <person name="Hossain A."/>
            <person name="Karabika E."/>
            <person name="Karaffa L."/>
            <person name="Karanyi Z."/>
            <person name="Krasevec N."/>
            <person name="Kuo A."/>
            <person name="Kusch H."/>
            <person name="LaButti K."/>
            <person name="Lagendijk E.L."/>
            <person name="Lapidus A."/>
            <person name="Levasseur A."/>
            <person name="Lindquist E."/>
            <person name="Lipzen A."/>
            <person name="Logrieco A.F."/>
            <person name="MacCabe A."/>
            <person name="Maekelae M.R."/>
            <person name="Malavazi I."/>
            <person name="Melin P."/>
            <person name="Meyer V."/>
            <person name="Mielnichuk N."/>
            <person name="Miskei M."/>
            <person name="Molnar A.P."/>
            <person name="Mule G."/>
            <person name="Ngan C.Y."/>
            <person name="Orejas M."/>
            <person name="Orosz E."/>
            <person name="Ouedraogo J.P."/>
            <person name="Overkamp K.M."/>
            <person name="Park H.-S."/>
            <person name="Perrone G."/>
            <person name="Piumi F."/>
            <person name="Punt P.J."/>
            <person name="Ram A.F."/>
            <person name="Ramon A."/>
            <person name="Rauscher S."/>
            <person name="Record E."/>
            <person name="Riano-Pachon D.M."/>
            <person name="Robert V."/>
            <person name="Roehrig J."/>
            <person name="Ruller R."/>
            <person name="Salamov A."/>
            <person name="Salih N.S."/>
            <person name="Samson R.A."/>
            <person name="Sandor E."/>
            <person name="Sanguinetti M."/>
            <person name="Schuetze T."/>
            <person name="Sepcic K."/>
            <person name="Shelest E."/>
            <person name="Sherlock G."/>
            <person name="Sophianopoulou V."/>
            <person name="Squina F.M."/>
            <person name="Sun H."/>
            <person name="Susca A."/>
            <person name="Todd R.B."/>
            <person name="Tsang A."/>
            <person name="Unkles S.E."/>
            <person name="van de Wiele N."/>
            <person name="van Rossen-Uffink D."/>
            <person name="Oliveira J.V."/>
            <person name="Vesth T.C."/>
            <person name="Visser J."/>
            <person name="Yu J.-H."/>
            <person name="Zhou M."/>
            <person name="Andersen M.R."/>
            <person name="Archer D.B."/>
            <person name="Baker S.E."/>
            <person name="Benoit I."/>
            <person name="Brakhage A.A."/>
            <person name="Braus G.H."/>
            <person name="Fischer R."/>
            <person name="Frisvad J.C."/>
            <person name="Goldman G.H."/>
            <person name="Houbraken J."/>
            <person name="Oakley B."/>
            <person name="Pocsi I."/>
            <person name="Scazzocchio C."/>
            <person name="Seiboth B."/>
            <person name="vanKuyk P.A."/>
            <person name="Wortman J."/>
            <person name="Dyer P.S."/>
            <person name="Grigoriev I.V."/>
        </authorList>
    </citation>
    <scope>NUCLEOTIDE SEQUENCE [LARGE SCALE GENOMIC DNA]</scope>
    <source>
        <strain evidence="3">ITEM 5010</strain>
    </source>
</reference>
<evidence type="ECO:0000256" key="1">
    <source>
        <dbReference type="SAM" id="MobiDB-lite"/>
    </source>
</evidence>
<feature type="region of interest" description="Disordered" evidence="1">
    <location>
        <begin position="103"/>
        <end position="124"/>
    </location>
</feature>